<dbReference type="SUPFAM" id="SSF141986">
    <property type="entry name" value="LD-carboxypeptidase A C-terminal domain-like"/>
    <property type="match status" value="1"/>
</dbReference>
<evidence type="ECO:0000313" key="8">
    <source>
        <dbReference type="EMBL" id="UUL81638.1"/>
    </source>
</evidence>
<dbReference type="Gene3D" id="3.40.50.10740">
    <property type="entry name" value="Class I glutamine amidotransferase-like"/>
    <property type="match status" value="1"/>
</dbReference>
<evidence type="ECO:0000256" key="4">
    <source>
        <dbReference type="ARBA" id="ARBA00022801"/>
    </source>
</evidence>
<organism evidence="8 9">
    <name type="scientific">Sphingomonas qomolangmaensis</name>
    <dbReference type="NCBI Taxonomy" id="2918765"/>
    <lineage>
        <taxon>Bacteria</taxon>
        <taxon>Pseudomonadati</taxon>
        <taxon>Pseudomonadota</taxon>
        <taxon>Alphaproteobacteria</taxon>
        <taxon>Sphingomonadales</taxon>
        <taxon>Sphingomonadaceae</taxon>
        <taxon>Sphingomonas</taxon>
    </lineage>
</organism>
<dbReference type="PANTHER" id="PTHR30237:SF2">
    <property type="entry name" value="MUREIN TETRAPEPTIDE CARBOXYPEPTIDASE"/>
    <property type="match status" value="1"/>
</dbReference>
<feature type="domain" description="LD-carboxypeptidase C-terminal" evidence="7">
    <location>
        <begin position="165"/>
        <end position="272"/>
    </location>
</feature>
<dbReference type="SUPFAM" id="SSF52317">
    <property type="entry name" value="Class I glutamine amidotransferase-like"/>
    <property type="match status" value="1"/>
</dbReference>
<keyword evidence="3" id="KW-0645">Protease</keyword>
<dbReference type="PANTHER" id="PTHR30237">
    <property type="entry name" value="MURAMOYLTETRAPEPTIDE CARBOXYPEPTIDASE"/>
    <property type="match status" value="1"/>
</dbReference>
<proteinExistence type="inferred from homology"/>
<dbReference type="InterPro" id="IPR029062">
    <property type="entry name" value="Class_I_gatase-like"/>
</dbReference>
<dbReference type="Pfam" id="PF02016">
    <property type="entry name" value="Peptidase_S66"/>
    <property type="match status" value="1"/>
</dbReference>
<keyword evidence="5" id="KW-0720">Serine protease</keyword>
<name>A0ABY5L6E3_9SPHN</name>
<reference evidence="8" key="1">
    <citation type="submission" date="2022-07" db="EMBL/GenBank/DDBJ databases">
        <title>Sphingomonas sp. nov., a novel bacterium isolated from the north slope of the Mount Everest.</title>
        <authorList>
            <person name="Cui X."/>
            <person name="Liu Y."/>
        </authorList>
    </citation>
    <scope>NUCLEOTIDE SEQUENCE</scope>
    <source>
        <strain evidence="8">S5-59</strain>
    </source>
</reference>
<gene>
    <name evidence="8" type="ORF">NMP03_10550</name>
</gene>
<dbReference type="InterPro" id="IPR003507">
    <property type="entry name" value="S66_fam"/>
</dbReference>
<evidence type="ECO:0000259" key="6">
    <source>
        <dbReference type="Pfam" id="PF02016"/>
    </source>
</evidence>
<comment type="similarity">
    <text evidence="1">Belongs to the peptidase S66 family.</text>
</comment>
<dbReference type="InterPro" id="IPR027478">
    <property type="entry name" value="LdcA_N"/>
</dbReference>
<evidence type="ECO:0000259" key="7">
    <source>
        <dbReference type="Pfam" id="PF17676"/>
    </source>
</evidence>
<evidence type="ECO:0000313" key="9">
    <source>
        <dbReference type="Proteomes" id="UP001058533"/>
    </source>
</evidence>
<sequence length="273" mass="29122">MKIAVVAPARSITPEAAARAQGFAALLYPQVELTYDPQCFADGGHFAGNDALRAETFLKYANDPAFAAIWFARGGYGSNRILDVVMPGLGAAARAKTYMGYSDMGFVLGALYARGIGKPVHGPMATEATERNKGAPAGRALAWLVEQNRAALEPGLHGRPAAAFNMAILTAMLGTPWMPDLTDHVLILEEVGEAVYRVDRMMWQIADATQLRGIAGIRLGSVTAIPEGAGEAEFGDTLERIMLRWCRSMNVPYLGRAAVGHDATNTVVPFGIA</sequence>
<accession>A0ABY5L6E3</accession>
<dbReference type="InterPro" id="IPR027461">
    <property type="entry name" value="Carboxypeptidase_A_C_sf"/>
</dbReference>
<protein>
    <submittedName>
        <fullName evidence="8">LD-carboxypeptidase</fullName>
    </submittedName>
</protein>
<feature type="domain" description="LD-carboxypeptidase N-terminal" evidence="6">
    <location>
        <begin position="3"/>
        <end position="117"/>
    </location>
</feature>
<dbReference type="Gene3D" id="3.50.30.60">
    <property type="entry name" value="LD-carboxypeptidase A C-terminal domain-like"/>
    <property type="match status" value="1"/>
</dbReference>
<dbReference type="CDD" id="cd07025">
    <property type="entry name" value="Peptidase_S66"/>
    <property type="match status" value="1"/>
</dbReference>
<keyword evidence="2" id="KW-0121">Carboxypeptidase</keyword>
<dbReference type="InterPro" id="IPR040921">
    <property type="entry name" value="Peptidase_S66C"/>
</dbReference>
<dbReference type="Pfam" id="PF17676">
    <property type="entry name" value="Peptidase_S66C"/>
    <property type="match status" value="1"/>
</dbReference>
<evidence type="ECO:0000256" key="3">
    <source>
        <dbReference type="ARBA" id="ARBA00022670"/>
    </source>
</evidence>
<evidence type="ECO:0000256" key="5">
    <source>
        <dbReference type="ARBA" id="ARBA00022825"/>
    </source>
</evidence>
<dbReference type="EMBL" id="CP101740">
    <property type="protein sequence ID" value="UUL81638.1"/>
    <property type="molecule type" value="Genomic_DNA"/>
</dbReference>
<keyword evidence="4" id="KW-0378">Hydrolase</keyword>
<dbReference type="InterPro" id="IPR040449">
    <property type="entry name" value="Peptidase_S66_N"/>
</dbReference>
<dbReference type="RefSeq" id="WP_256505330.1">
    <property type="nucleotide sequence ID" value="NZ_CP101740.1"/>
</dbReference>
<evidence type="ECO:0000256" key="2">
    <source>
        <dbReference type="ARBA" id="ARBA00022645"/>
    </source>
</evidence>
<evidence type="ECO:0000256" key="1">
    <source>
        <dbReference type="ARBA" id="ARBA00010233"/>
    </source>
</evidence>
<keyword evidence="9" id="KW-1185">Reference proteome</keyword>
<dbReference type="Proteomes" id="UP001058533">
    <property type="component" value="Chromosome"/>
</dbReference>